<dbReference type="PROSITE" id="PS50850">
    <property type="entry name" value="MFS"/>
    <property type="match status" value="1"/>
</dbReference>
<keyword evidence="3 5" id="KW-1133">Transmembrane helix</keyword>
<feature type="transmembrane region" description="Helical" evidence="5">
    <location>
        <begin position="39"/>
        <end position="66"/>
    </location>
</feature>
<evidence type="ECO:0000256" key="4">
    <source>
        <dbReference type="ARBA" id="ARBA00023136"/>
    </source>
</evidence>
<keyword evidence="4 5" id="KW-0472">Membrane</keyword>
<dbReference type="InterPro" id="IPR020846">
    <property type="entry name" value="MFS_dom"/>
</dbReference>
<feature type="domain" description="Major facilitator superfamily (MFS) profile" evidence="6">
    <location>
        <begin position="42"/>
        <end position="532"/>
    </location>
</feature>
<comment type="subcellular location">
    <subcellularLocation>
        <location evidence="1">Membrane</location>
        <topology evidence="1">Multi-pass membrane protein</topology>
    </subcellularLocation>
</comment>
<dbReference type="VEuPathDB" id="FungiDB:F9C07_1639319"/>
<feature type="transmembrane region" description="Helical" evidence="5">
    <location>
        <begin position="369"/>
        <end position="388"/>
    </location>
</feature>
<dbReference type="PRINTS" id="PR01036">
    <property type="entry name" value="TCRTETB"/>
</dbReference>
<feature type="transmembrane region" description="Helical" evidence="5">
    <location>
        <begin position="78"/>
        <end position="96"/>
    </location>
</feature>
<feature type="transmembrane region" description="Helical" evidence="5">
    <location>
        <begin position="428"/>
        <end position="454"/>
    </location>
</feature>
<proteinExistence type="predicted"/>
<keyword evidence="8" id="KW-1185">Reference proteome</keyword>
<organism evidence="7 8">
    <name type="scientific">Aspergillus flavus (strain ATCC 200026 / FGSC A1120 / IAM 13836 / NRRL 3357 / JCM 12722 / SRRC 167)</name>
    <dbReference type="NCBI Taxonomy" id="332952"/>
    <lineage>
        <taxon>Eukaryota</taxon>
        <taxon>Fungi</taxon>
        <taxon>Dikarya</taxon>
        <taxon>Ascomycota</taxon>
        <taxon>Pezizomycotina</taxon>
        <taxon>Eurotiomycetes</taxon>
        <taxon>Eurotiomycetidae</taxon>
        <taxon>Eurotiales</taxon>
        <taxon>Aspergillaceae</taxon>
        <taxon>Aspergillus</taxon>
        <taxon>Aspergillus subgen. Circumdati</taxon>
    </lineage>
</organism>
<feature type="transmembrane region" description="Helical" evidence="5">
    <location>
        <begin position="263"/>
        <end position="282"/>
    </location>
</feature>
<dbReference type="VEuPathDB" id="FungiDB:AFLA_004906"/>
<dbReference type="EMBL" id="CP044621">
    <property type="protein sequence ID" value="QRD83930.1"/>
    <property type="molecule type" value="Genomic_DNA"/>
</dbReference>
<feature type="transmembrane region" description="Helical" evidence="5">
    <location>
        <begin position="131"/>
        <end position="154"/>
    </location>
</feature>
<dbReference type="Gene3D" id="1.20.1720.10">
    <property type="entry name" value="Multidrug resistance protein D"/>
    <property type="match status" value="1"/>
</dbReference>
<feature type="transmembrane region" description="Helical" evidence="5">
    <location>
        <begin position="337"/>
        <end position="362"/>
    </location>
</feature>
<dbReference type="SUPFAM" id="SSF103473">
    <property type="entry name" value="MFS general substrate transporter"/>
    <property type="match status" value="1"/>
</dbReference>
<dbReference type="Gene3D" id="1.20.1250.20">
    <property type="entry name" value="MFS general substrate transporter like domains"/>
    <property type="match status" value="1"/>
</dbReference>
<dbReference type="AlphaFoldDB" id="A0A7U2MIM9"/>
<evidence type="ECO:0000256" key="5">
    <source>
        <dbReference type="SAM" id="Phobius"/>
    </source>
</evidence>
<feature type="transmembrane region" description="Helical" evidence="5">
    <location>
        <begin position="166"/>
        <end position="184"/>
    </location>
</feature>
<feature type="transmembrane region" description="Helical" evidence="5">
    <location>
        <begin position="394"/>
        <end position="416"/>
    </location>
</feature>
<evidence type="ECO:0000313" key="8">
    <source>
        <dbReference type="Proteomes" id="UP000596276"/>
    </source>
</evidence>
<dbReference type="GO" id="GO:0022857">
    <property type="term" value="F:transmembrane transporter activity"/>
    <property type="evidence" value="ECO:0007669"/>
    <property type="project" value="InterPro"/>
</dbReference>
<evidence type="ECO:0000256" key="3">
    <source>
        <dbReference type="ARBA" id="ARBA00022989"/>
    </source>
</evidence>
<dbReference type="InterPro" id="IPR011701">
    <property type="entry name" value="MFS"/>
</dbReference>
<feature type="transmembrane region" description="Helical" evidence="5">
    <location>
        <begin position="235"/>
        <end position="257"/>
    </location>
</feature>
<protein>
    <submittedName>
        <fullName evidence="7">Transporter</fullName>
    </submittedName>
</protein>
<feature type="transmembrane region" description="Helical" evidence="5">
    <location>
        <begin position="303"/>
        <end position="325"/>
    </location>
</feature>
<dbReference type="Proteomes" id="UP000596276">
    <property type="component" value="Chromosome 5"/>
</dbReference>
<accession>A0A7U2MIM9</accession>
<dbReference type="GO" id="GO:0005886">
    <property type="term" value="C:plasma membrane"/>
    <property type="evidence" value="ECO:0007669"/>
    <property type="project" value="TreeGrafter"/>
</dbReference>
<dbReference type="InterPro" id="IPR036259">
    <property type="entry name" value="MFS_trans_sf"/>
</dbReference>
<feature type="transmembrane region" description="Helical" evidence="5">
    <location>
        <begin position="508"/>
        <end position="526"/>
    </location>
</feature>
<keyword evidence="2 5" id="KW-0812">Transmembrane</keyword>
<evidence type="ECO:0000256" key="2">
    <source>
        <dbReference type="ARBA" id="ARBA00022692"/>
    </source>
</evidence>
<dbReference type="PANTHER" id="PTHR23501:SF59">
    <property type="entry name" value="MAJOR FACILITATOR SUPERFAMILY (MFS) PROFILE DOMAIN-CONTAINING PROTEIN-RELATED"/>
    <property type="match status" value="1"/>
</dbReference>
<gene>
    <name evidence="7" type="ORF">F9C07_1639319</name>
</gene>
<feature type="transmembrane region" description="Helical" evidence="5">
    <location>
        <begin position="108"/>
        <end position="125"/>
    </location>
</feature>
<dbReference type="PANTHER" id="PTHR23501">
    <property type="entry name" value="MAJOR FACILITATOR SUPERFAMILY"/>
    <property type="match status" value="1"/>
</dbReference>
<evidence type="ECO:0000256" key="1">
    <source>
        <dbReference type="ARBA" id="ARBA00004141"/>
    </source>
</evidence>
<dbReference type="Pfam" id="PF07690">
    <property type="entry name" value="MFS_1"/>
    <property type="match status" value="1"/>
</dbReference>
<evidence type="ECO:0000313" key="7">
    <source>
        <dbReference type="EMBL" id="QRD83930.1"/>
    </source>
</evidence>
<reference evidence="8" key="1">
    <citation type="journal article" date="2021" name="G3 (Bethesda)">
        <title>Chromosome assembled and annotated genome sequence of Aspergillus flavus NRRL 3357.</title>
        <authorList>
            <person name="Skerker J.M."/>
            <person name="Pianalto K.M."/>
            <person name="Mondo S.J."/>
            <person name="Yang K."/>
            <person name="Arkin A.P."/>
            <person name="Keller N.P."/>
            <person name="Grigoriev I.V."/>
            <person name="Louise Glass N.L."/>
        </authorList>
    </citation>
    <scope>NUCLEOTIDE SEQUENCE [LARGE SCALE GENOMIC DNA]</scope>
    <source>
        <strain evidence="8">ATCC 200026 / FGSC A1120 / IAM 13836 / NRRL 3357 / JCM 12722 / SRRC 167</strain>
    </source>
</reference>
<sequence length="553" mass="58906">MKVVTAKKASQHRSILVTYSMGKPGDMPAHKAVHVNKSFILSFTALALVALLVALDGTSISVALPIISKRLGGTAIEAFWTGTSYLLCSTVLQPSFGSLSDLFGRKPLIMLALLFFVVGAIVAATSQNFTIMIAGRSLQGVGGGGVVTLIEIIITDLVPLQLRGHYFGMIGTVLSIGSVTGPIVGGGFAEQVSWRWIFYINVPIAGASLFLIPFSLKAHSPTPSPLNAKIRSIDYIGVVLFVASMTSCLIGITWGGVIHPWRSAQTLCPILLAIIGMIIFAYHEIFRARDPIIPVSIFGTPTAIVNFIGVIVHGLILWCVLYYLPFYFEAVKGYTPILAGTALLPLTFTLCPSAITIGLLITRWGCYRWAVVLGSLLACLGSGLLCIINAHTSVAGWVCLMLVPGLGLGSLFPALIYAIQASAEPRQLAIAVAMCSFFRSLGQAIGIAIGGVIFQNSMHSNLMKYPAHASHADDYSKNVILLVEALRKMPESATTDDLKTAYSDSLRIVWAVCCALAGISALLSLLTKDYTLTAGEPAQEDVGETNKTATQVK</sequence>
<name>A0A7U2MIM9_ASPFN</name>
<evidence type="ECO:0000259" key="6">
    <source>
        <dbReference type="PROSITE" id="PS50850"/>
    </source>
</evidence>
<feature type="transmembrane region" description="Helical" evidence="5">
    <location>
        <begin position="196"/>
        <end position="214"/>
    </location>
</feature>